<sequence>MTGPIRFHVYVQPRASRTEVAGTHDDCVKIRLAAPPVDGAANAALVAFIADRLGIAKSRVRIAAGQSARRKLVEIDAPVDGLAGCQPGDRMNRLAAAQVSAALR</sequence>
<dbReference type="Proteomes" id="UP000070250">
    <property type="component" value="Chromosome"/>
</dbReference>
<dbReference type="AlphaFoldDB" id="A0A127F8K4"/>
<dbReference type="SUPFAM" id="SSF69786">
    <property type="entry name" value="YggU-like"/>
    <property type="match status" value="1"/>
</dbReference>
<dbReference type="PANTHER" id="PTHR13420">
    <property type="entry name" value="UPF0235 PROTEIN C15ORF40"/>
    <property type="match status" value="1"/>
</dbReference>
<dbReference type="Gene3D" id="3.30.1200.10">
    <property type="entry name" value="YggU-like"/>
    <property type="match status" value="1"/>
</dbReference>
<comment type="similarity">
    <text evidence="1 2">Belongs to the UPF0235 family.</text>
</comment>
<evidence type="ECO:0000313" key="3">
    <source>
        <dbReference type="EMBL" id="AMN45890.1"/>
    </source>
</evidence>
<dbReference type="SMART" id="SM01152">
    <property type="entry name" value="DUF167"/>
    <property type="match status" value="1"/>
</dbReference>
<dbReference type="InterPro" id="IPR003746">
    <property type="entry name" value="DUF167"/>
</dbReference>
<evidence type="ECO:0000256" key="1">
    <source>
        <dbReference type="ARBA" id="ARBA00010364"/>
    </source>
</evidence>
<reference evidence="3 4" key="1">
    <citation type="submission" date="2015-06" db="EMBL/GenBank/DDBJ databases">
        <title>A Comprehensive Approach to Explore the Metabolic and Phylogenetic Diversity of Bacterial Steroid Degradation in the Environment: Testosterone as an Example.</title>
        <authorList>
            <person name="Yang F.-C."/>
            <person name="Chen Y.-L."/>
            <person name="Yu C.-P."/>
            <person name="Tang S.-L."/>
            <person name="Wang P.-H."/>
            <person name="Ismail W."/>
            <person name="Wang C.-H."/>
            <person name="Yang C.-Y."/>
            <person name="Chiang Y.-R."/>
        </authorList>
    </citation>
    <scope>NUCLEOTIDE SEQUENCE [LARGE SCALE GENOMIC DNA]</scope>
    <source>
        <strain evidence="3 4">DSM 18526</strain>
    </source>
</reference>
<dbReference type="EMBL" id="CP011971">
    <property type="protein sequence ID" value="AMN45890.1"/>
    <property type="molecule type" value="Genomic_DNA"/>
</dbReference>
<dbReference type="GO" id="GO:0005737">
    <property type="term" value="C:cytoplasm"/>
    <property type="evidence" value="ECO:0007669"/>
    <property type="project" value="TreeGrafter"/>
</dbReference>
<protein>
    <recommendedName>
        <fullName evidence="2">UPF0235 protein ACG33_01945</fullName>
    </recommendedName>
</protein>
<accession>A0A127F8K4</accession>
<dbReference type="NCBIfam" id="TIGR00251">
    <property type="entry name" value="DUF167 family protein"/>
    <property type="match status" value="1"/>
</dbReference>
<keyword evidence="4" id="KW-1185">Reference proteome</keyword>
<dbReference type="RefSeq" id="WP_083536361.1">
    <property type="nucleotide sequence ID" value="NZ_CP011971.1"/>
</dbReference>
<proteinExistence type="inferred from homology"/>
<evidence type="ECO:0000313" key="4">
    <source>
        <dbReference type="Proteomes" id="UP000070250"/>
    </source>
</evidence>
<evidence type="ECO:0000256" key="2">
    <source>
        <dbReference type="HAMAP-Rule" id="MF_00634"/>
    </source>
</evidence>
<dbReference type="OrthoDB" id="9800587at2"/>
<dbReference type="InterPro" id="IPR036591">
    <property type="entry name" value="YggU-like_sf"/>
</dbReference>
<dbReference type="PANTHER" id="PTHR13420:SF7">
    <property type="entry name" value="UPF0235 PROTEIN C15ORF40"/>
    <property type="match status" value="1"/>
</dbReference>
<gene>
    <name evidence="3" type="ORF">ACG33_01945</name>
</gene>
<organism evidence="3 4">
    <name type="scientific">Steroidobacter denitrificans</name>
    <dbReference type="NCBI Taxonomy" id="465721"/>
    <lineage>
        <taxon>Bacteria</taxon>
        <taxon>Pseudomonadati</taxon>
        <taxon>Pseudomonadota</taxon>
        <taxon>Gammaproteobacteria</taxon>
        <taxon>Steroidobacterales</taxon>
        <taxon>Steroidobacteraceae</taxon>
        <taxon>Steroidobacter</taxon>
    </lineage>
</organism>
<dbReference type="HAMAP" id="MF_00634">
    <property type="entry name" value="UPF0235"/>
    <property type="match status" value="1"/>
</dbReference>
<dbReference type="Pfam" id="PF02594">
    <property type="entry name" value="DUF167"/>
    <property type="match status" value="1"/>
</dbReference>
<dbReference type="KEGG" id="sdf:ACG33_01945"/>
<name>A0A127F8K4_STEDE</name>